<keyword evidence="2" id="KW-0472">Membrane</keyword>
<gene>
    <name evidence="3" type="ORF">ACFQ5P_00065</name>
</gene>
<dbReference type="RefSeq" id="WP_379105571.1">
    <property type="nucleotide sequence ID" value="NZ_JBHTOQ010000002.1"/>
</dbReference>
<dbReference type="Proteomes" id="UP001597302">
    <property type="component" value="Unassembled WGS sequence"/>
</dbReference>
<feature type="compositionally biased region" description="Basic and acidic residues" evidence="1">
    <location>
        <begin position="131"/>
        <end position="156"/>
    </location>
</feature>
<accession>A0ABW4DSR8</accession>
<keyword evidence="4" id="KW-1185">Reference proteome</keyword>
<feature type="compositionally biased region" description="Pro residues" evidence="1">
    <location>
        <begin position="88"/>
        <end position="99"/>
    </location>
</feature>
<comment type="caution">
    <text evidence="3">The sequence shown here is derived from an EMBL/GenBank/DDBJ whole genome shotgun (WGS) entry which is preliminary data.</text>
</comment>
<evidence type="ECO:0000313" key="3">
    <source>
        <dbReference type="EMBL" id="MFD1479678.1"/>
    </source>
</evidence>
<organism evidence="3 4">
    <name type="scientific">Paracoccus nototheniae</name>
    <dbReference type="NCBI Taxonomy" id="2489002"/>
    <lineage>
        <taxon>Bacteria</taxon>
        <taxon>Pseudomonadati</taxon>
        <taxon>Pseudomonadota</taxon>
        <taxon>Alphaproteobacteria</taxon>
        <taxon>Rhodobacterales</taxon>
        <taxon>Paracoccaceae</taxon>
        <taxon>Paracoccus</taxon>
    </lineage>
</organism>
<evidence type="ECO:0008006" key="5">
    <source>
        <dbReference type="Google" id="ProtNLM"/>
    </source>
</evidence>
<feature type="transmembrane region" description="Helical" evidence="2">
    <location>
        <begin position="46"/>
        <end position="67"/>
    </location>
</feature>
<keyword evidence="2" id="KW-0812">Transmembrane</keyword>
<feature type="region of interest" description="Disordered" evidence="1">
    <location>
        <begin position="83"/>
        <end position="156"/>
    </location>
</feature>
<dbReference type="EMBL" id="JBHTOQ010000002">
    <property type="protein sequence ID" value="MFD1479678.1"/>
    <property type="molecule type" value="Genomic_DNA"/>
</dbReference>
<keyword evidence="2" id="KW-1133">Transmembrane helix</keyword>
<evidence type="ECO:0000256" key="1">
    <source>
        <dbReference type="SAM" id="MobiDB-lite"/>
    </source>
</evidence>
<name>A0ABW4DSR8_9RHOB</name>
<proteinExistence type="predicted"/>
<protein>
    <recommendedName>
        <fullName evidence="5">DUF3329 domain-containing protein</fullName>
    </recommendedName>
</protein>
<reference evidence="4" key="1">
    <citation type="journal article" date="2019" name="Int. J. Syst. Evol. Microbiol.">
        <title>The Global Catalogue of Microorganisms (GCM) 10K type strain sequencing project: providing services to taxonomists for standard genome sequencing and annotation.</title>
        <authorList>
            <consortium name="The Broad Institute Genomics Platform"/>
            <consortium name="The Broad Institute Genome Sequencing Center for Infectious Disease"/>
            <person name="Wu L."/>
            <person name="Ma J."/>
        </authorList>
    </citation>
    <scope>NUCLEOTIDE SEQUENCE [LARGE SCALE GENOMIC DNA]</scope>
    <source>
        <strain evidence="4">CCM 8875</strain>
    </source>
</reference>
<sequence length="156" mass="16868">MPDRPLFLERASFHRRRLGDAARILPVLTMLLLLVPVWWMPASLSYAAGAVWIFGLWAVLIVVVWVLHRALLRAEAATIRASEVAPVVPQPTVPQPTVPQPTVAQPTVPPSDMTAPAAGPNPPDPILADLARPDPARPDPDQPDPAPDRKGDDDAL</sequence>
<feature type="transmembrane region" description="Helical" evidence="2">
    <location>
        <begin position="21"/>
        <end position="40"/>
    </location>
</feature>
<evidence type="ECO:0000256" key="2">
    <source>
        <dbReference type="SAM" id="Phobius"/>
    </source>
</evidence>
<evidence type="ECO:0000313" key="4">
    <source>
        <dbReference type="Proteomes" id="UP001597302"/>
    </source>
</evidence>